<gene>
    <name evidence="2" type="ORF">ACCI49_18895</name>
</gene>
<evidence type="ECO:0000313" key="3">
    <source>
        <dbReference type="Proteomes" id="UP001569428"/>
    </source>
</evidence>
<proteinExistence type="predicted"/>
<evidence type="ECO:0000259" key="1">
    <source>
        <dbReference type="Pfam" id="PF00668"/>
    </source>
</evidence>
<accession>A0ABV4P3M5</accession>
<reference evidence="2 3" key="1">
    <citation type="submission" date="2024-08" db="EMBL/GenBank/DDBJ databases">
        <authorList>
            <person name="Ishaq N."/>
        </authorList>
    </citation>
    <scope>NUCLEOTIDE SEQUENCE [LARGE SCALE GENOMIC DNA]</scope>
    <source>
        <strain evidence="2 3">DSM 18651</strain>
    </source>
</reference>
<dbReference type="Proteomes" id="UP001569428">
    <property type="component" value="Unassembled WGS sequence"/>
</dbReference>
<dbReference type="InterPro" id="IPR001242">
    <property type="entry name" value="Condensation_dom"/>
</dbReference>
<name>A0ABV4P3M5_9GAMM</name>
<dbReference type="Pfam" id="PF00668">
    <property type="entry name" value="Condensation"/>
    <property type="match status" value="1"/>
</dbReference>
<dbReference type="Gene3D" id="3.30.559.30">
    <property type="entry name" value="Nonribosomal peptide synthetase, condensation domain"/>
    <property type="match status" value="1"/>
</dbReference>
<sequence>MAGWNSSSNVPLSITERRIYDLNHRKALADLISRALNVKGRVNVGLFEKVVFGVANTYPILRCRYSGEPVFRSFDDIELDYIDIRHMSKEHITSFLRQFCSSPMDLDADQLLGLCLFRTDEDEYIFLAKCHHIIIDGTSLSQLWAEALYGYLSLDAGKSYRPKMETTDFADYVNFENAYLESGRGQKAQYYWENKLALQQETVERASNQEIASIICCEINHNIDGEEFRQIRVHADSEDISLFTYLCAAYQQTLCEFIHDDFWMNTNLSLRLEREHRDVVGPMFRYANLRVCRNESWQEKLRRLSSEIKRAVRTVYAADAIGPHGSIGHNLNASHCYLITFLQAEEHQEGFAGVYTGEISDWISLADDLKIRTIPLPTRLTPYGIYLSLAVYGGQLRASFIYNVNCFNHEQMEGFVDRWHARLVCGPKNSMPPL</sequence>
<organism evidence="2 3">
    <name type="scientific">Microbulbifer epialgicus</name>
    <dbReference type="NCBI Taxonomy" id="393907"/>
    <lineage>
        <taxon>Bacteria</taxon>
        <taxon>Pseudomonadati</taxon>
        <taxon>Pseudomonadota</taxon>
        <taxon>Gammaproteobacteria</taxon>
        <taxon>Cellvibrionales</taxon>
        <taxon>Microbulbiferaceae</taxon>
        <taxon>Microbulbifer</taxon>
    </lineage>
</organism>
<dbReference type="SUPFAM" id="SSF52777">
    <property type="entry name" value="CoA-dependent acyltransferases"/>
    <property type="match status" value="2"/>
</dbReference>
<dbReference type="InterPro" id="IPR023213">
    <property type="entry name" value="CAT-like_dom_sf"/>
</dbReference>
<comment type="caution">
    <text evidence="2">The sequence shown here is derived from an EMBL/GenBank/DDBJ whole genome shotgun (WGS) entry which is preliminary data.</text>
</comment>
<dbReference type="EMBL" id="JBGMEK010000063">
    <property type="protein sequence ID" value="MFA0812978.1"/>
    <property type="molecule type" value="Genomic_DNA"/>
</dbReference>
<dbReference type="RefSeq" id="WP_371840722.1">
    <property type="nucleotide sequence ID" value="NZ_JBGMEK010000063.1"/>
</dbReference>
<feature type="domain" description="Condensation" evidence="1">
    <location>
        <begin position="33"/>
        <end position="421"/>
    </location>
</feature>
<evidence type="ECO:0000313" key="2">
    <source>
        <dbReference type="EMBL" id="MFA0812978.1"/>
    </source>
</evidence>
<protein>
    <submittedName>
        <fullName evidence="2">Condensation domain-containing protein</fullName>
    </submittedName>
</protein>
<keyword evidence="3" id="KW-1185">Reference proteome</keyword>
<dbReference type="Gene3D" id="3.30.559.10">
    <property type="entry name" value="Chloramphenicol acetyltransferase-like domain"/>
    <property type="match status" value="1"/>
</dbReference>